<dbReference type="InterPro" id="IPR036286">
    <property type="entry name" value="LexA/Signal_pep-like_sf"/>
</dbReference>
<keyword evidence="3 7" id="KW-1133">Transmembrane helix</keyword>
<dbReference type="GO" id="GO:0009003">
    <property type="term" value="F:signal peptidase activity"/>
    <property type="evidence" value="ECO:0007669"/>
    <property type="project" value="UniProtKB-EC"/>
</dbReference>
<feature type="transmembrane region" description="Helical" evidence="7">
    <location>
        <begin position="160"/>
        <end position="178"/>
    </location>
</feature>
<feature type="transmembrane region" description="Helical" evidence="7">
    <location>
        <begin position="32"/>
        <end position="61"/>
    </location>
</feature>
<name>A0A1T4XVV5_9MICO</name>
<dbReference type="Proteomes" id="UP000189735">
    <property type="component" value="Unassembled WGS sequence"/>
</dbReference>
<gene>
    <name evidence="9" type="ORF">SAMN06295879_1668</name>
</gene>
<dbReference type="RefSeq" id="WP_078714251.1">
    <property type="nucleotide sequence ID" value="NZ_FUYG01000004.1"/>
</dbReference>
<dbReference type="Pfam" id="PF10502">
    <property type="entry name" value="Peptidase_S26"/>
    <property type="match status" value="1"/>
</dbReference>
<organism evidence="9 10">
    <name type="scientific">Agreia bicolorata</name>
    <dbReference type="NCBI Taxonomy" id="110935"/>
    <lineage>
        <taxon>Bacteria</taxon>
        <taxon>Bacillati</taxon>
        <taxon>Actinomycetota</taxon>
        <taxon>Actinomycetes</taxon>
        <taxon>Micrococcales</taxon>
        <taxon>Microbacteriaceae</taxon>
        <taxon>Agreia</taxon>
    </lineage>
</organism>
<evidence type="ECO:0000256" key="3">
    <source>
        <dbReference type="ARBA" id="ARBA00022989"/>
    </source>
</evidence>
<dbReference type="GO" id="GO:0016020">
    <property type="term" value="C:membrane"/>
    <property type="evidence" value="ECO:0007669"/>
    <property type="project" value="UniProtKB-SubCell"/>
</dbReference>
<dbReference type="SUPFAM" id="SSF51306">
    <property type="entry name" value="LexA/Signal peptidase"/>
    <property type="match status" value="1"/>
</dbReference>
<dbReference type="InterPro" id="IPR019533">
    <property type="entry name" value="Peptidase_S26"/>
</dbReference>
<evidence type="ECO:0000313" key="9">
    <source>
        <dbReference type="EMBL" id="SKA93328.1"/>
    </source>
</evidence>
<accession>A0A1T4XVV5</accession>
<protein>
    <recommendedName>
        <fullName evidence="5">Signal peptidase I</fullName>
        <ecNumber evidence="5">3.4.21.89</ecNumber>
    </recommendedName>
</protein>
<evidence type="ECO:0000256" key="1">
    <source>
        <dbReference type="ARBA" id="ARBA00004370"/>
    </source>
</evidence>
<reference evidence="10" key="1">
    <citation type="submission" date="2017-02" db="EMBL/GenBank/DDBJ databases">
        <authorList>
            <person name="Varghese N."/>
            <person name="Submissions S."/>
        </authorList>
    </citation>
    <scope>NUCLEOTIDE SEQUENCE [LARGE SCALE GENOMIC DNA]</scope>
    <source>
        <strain evidence="10">VKM Ac-2052</strain>
    </source>
</reference>
<evidence type="ECO:0000256" key="2">
    <source>
        <dbReference type="ARBA" id="ARBA00022692"/>
    </source>
</evidence>
<comment type="subcellular location">
    <subcellularLocation>
        <location evidence="1">Membrane</location>
    </subcellularLocation>
</comment>
<evidence type="ECO:0000313" key="10">
    <source>
        <dbReference type="Proteomes" id="UP000189735"/>
    </source>
</evidence>
<dbReference type="EMBL" id="FUYG01000004">
    <property type="protein sequence ID" value="SKA93328.1"/>
    <property type="molecule type" value="Genomic_DNA"/>
</dbReference>
<evidence type="ECO:0000256" key="4">
    <source>
        <dbReference type="ARBA" id="ARBA00023136"/>
    </source>
</evidence>
<evidence type="ECO:0000256" key="7">
    <source>
        <dbReference type="SAM" id="Phobius"/>
    </source>
</evidence>
<keyword evidence="4 7" id="KW-0472">Membrane</keyword>
<evidence type="ECO:0000256" key="5">
    <source>
        <dbReference type="NCBIfam" id="TIGR02228"/>
    </source>
</evidence>
<evidence type="ECO:0000256" key="6">
    <source>
        <dbReference type="SAM" id="MobiDB-lite"/>
    </source>
</evidence>
<dbReference type="AlphaFoldDB" id="A0A1T4XVV5"/>
<proteinExistence type="predicted"/>
<dbReference type="GO" id="GO:0004252">
    <property type="term" value="F:serine-type endopeptidase activity"/>
    <property type="evidence" value="ECO:0007669"/>
    <property type="project" value="UniProtKB-UniRule"/>
</dbReference>
<sequence length="204" mass="21122">MIGTLAAADSGVRSDSPASTAYGRRRGVVREVLLNIASVLGAACIALTLAALLFNITLIMFKTGSMSPTIPAGSLALVREIPASEAKVGDVVTVDRPDQLPVTHRVVATEPGVGGQTILTLRGDANPVDDPAPYTVSTVRIVMASIPGLAVAVVAMSNPVALGSVTLVVASFITWYFWPRSQRVERTTRGRHGPDTGSFGGSVG</sequence>
<feature type="region of interest" description="Disordered" evidence="6">
    <location>
        <begin position="1"/>
        <end position="20"/>
    </location>
</feature>
<dbReference type="NCBIfam" id="TIGR02228">
    <property type="entry name" value="sigpep_I_arch"/>
    <property type="match status" value="1"/>
</dbReference>
<keyword evidence="2 7" id="KW-0812">Transmembrane</keyword>
<feature type="domain" description="Peptidase S26" evidence="8">
    <location>
        <begin position="39"/>
        <end position="109"/>
    </location>
</feature>
<dbReference type="CDD" id="cd06530">
    <property type="entry name" value="S26_SPase_I"/>
    <property type="match status" value="1"/>
</dbReference>
<dbReference type="GO" id="GO:0006465">
    <property type="term" value="P:signal peptide processing"/>
    <property type="evidence" value="ECO:0007669"/>
    <property type="project" value="UniProtKB-UniRule"/>
</dbReference>
<evidence type="ECO:0000259" key="8">
    <source>
        <dbReference type="Pfam" id="PF10502"/>
    </source>
</evidence>
<dbReference type="EC" id="3.4.21.89" evidence="5"/>
<dbReference type="InterPro" id="IPR001733">
    <property type="entry name" value="Peptidase_S26B"/>
</dbReference>